<dbReference type="AlphaFoldDB" id="A0A2T1A7F4"/>
<gene>
    <name evidence="1" type="ORF">CLV89_12415</name>
</gene>
<proteinExistence type="predicted"/>
<dbReference type="EMBL" id="PVUF01000024">
    <property type="protein sequence ID" value="PRZ44484.1"/>
    <property type="molecule type" value="Genomic_DNA"/>
</dbReference>
<dbReference type="Proteomes" id="UP000237718">
    <property type="component" value="Unassembled WGS sequence"/>
</dbReference>
<sequence>MTLKAVREELSAAELANKCNIRPTNTAIESMASAFDDASLAEPQIPERNSEMLYAKIGQLVTERDASQRFRCPTGVTVAGSTIA</sequence>
<organism evidence="1 2">
    <name type="scientific">Tritonibacter scottomollicae</name>
    <name type="common">Epibacterium scottomollicae</name>
    <dbReference type="NCBI Taxonomy" id="483013"/>
    <lineage>
        <taxon>Bacteria</taxon>
        <taxon>Pseudomonadati</taxon>
        <taxon>Pseudomonadota</taxon>
        <taxon>Alphaproteobacteria</taxon>
        <taxon>Rhodobacterales</taxon>
        <taxon>Paracoccaceae</taxon>
        <taxon>Tritonibacter</taxon>
    </lineage>
</organism>
<comment type="caution">
    <text evidence="1">The sequence shown here is derived from an EMBL/GenBank/DDBJ whole genome shotgun (WGS) entry which is preliminary data.</text>
</comment>
<protein>
    <submittedName>
        <fullName evidence="1">Uncharacterized protein</fullName>
    </submittedName>
</protein>
<evidence type="ECO:0000313" key="1">
    <source>
        <dbReference type="EMBL" id="PRZ44484.1"/>
    </source>
</evidence>
<evidence type="ECO:0000313" key="2">
    <source>
        <dbReference type="Proteomes" id="UP000237718"/>
    </source>
</evidence>
<name>A0A2T1A7F4_TRISK</name>
<accession>A0A2T1A7F4</accession>
<reference evidence="1 2" key="1">
    <citation type="submission" date="2018-03" db="EMBL/GenBank/DDBJ databases">
        <title>Genomic Encyclopedia of Archaeal and Bacterial Type Strains, Phase II (KMG-II): from individual species to whole genera.</title>
        <authorList>
            <person name="Goeker M."/>
        </authorList>
    </citation>
    <scope>NUCLEOTIDE SEQUENCE [LARGE SCALE GENOMIC DNA]</scope>
    <source>
        <strain evidence="1 2">DSM 25328</strain>
    </source>
</reference>